<feature type="region of interest" description="Disordered" evidence="1">
    <location>
        <begin position="1"/>
        <end position="20"/>
    </location>
</feature>
<dbReference type="EMBL" id="BSUK01000001">
    <property type="protein sequence ID" value="GMA24358.1"/>
    <property type="molecule type" value="Genomic_DNA"/>
</dbReference>
<protein>
    <submittedName>
        <fullName evidence="2">Uncharacterized protein</fullName>
    </submittedName>
</protein>
<comment type="caution">
    <text evidence="2">The sequence shown here is derived from an EMBL/GenBank/DDBJ whole genome shotgun (WGS) entry which is preliminary data.</text>
</comment>
<evidence type="ECO:0000313" key="3">
    <source>
        <dbReference type="Proteomes" id="UP001157091"/>
    </source>
</evidence>
<reference evidence="3" key="1">
    <citation type="journal article" date="2019" name="Int. J. Syst. Evol. Microbiol.">
        <title>The Global Catalogue of Microorganisms (GCM) 10K type strain sequencing project: providing services to taxonomists for standard genome sequencing and annotation.</title>
        <authorList>
            <consortium name="The Broad Institute Genomics Platform"/>
            <consortium name="The Broad Institute Genome Sequencing Center for Infectious Disease"/>
            <person name="Wu L."/>
            <person name="Ma J."/>
        </authorList>
    </citation>
    <scope>NUCLEOTIDE SEQUENCE [LARGE SCALE GENOMIC DNA]</scope>
    <source>
        <strain evidence="3">NBRC 106348</strain>
    </source>
</reference>
<sequence length="140" mass="14744">MLGGAQDAHGRVGAARQLGQERHARRVDEGHVVRVDLDGQTRALGVADRVAQVVLEVDVDFTRQDDADALAADDDADITGVALGAGNLVDRGVGELVGDVDGRAVGFPGGIGTVVLLVHVPNLRSIGVWGQYPRRVPHMR</sequence>
<accession>A0ABQ6I0U8</accession>
<organism evidence="2 3">
    <name type="scientific">Luteimicrobium album</name>
    <dbReference type="NCBI Taxonomy" id="1054550"/>
    <lineage>
        <taxon>Bacteria</taxon>
        <taxon>Bacillati</taxon>
        <taxon>Actinomycetota</taxon>
        <taxon>Actinomycetes</taxon>
        <taxon>Micrococcales</taxon>
        <taxon>Luteimicrobium</taxon>
    </lineage>
</organism>
<name>A0ABQ6I0U8_9MICO</name>
<keyword evidence="3" id="KW-1185">Reference proteome</keyword>
<evidence type="ECO:0000313" key="2">
    <source>
        <dbReference type="EMBL" id="GMA24358.1"/>
    </source>
</evidence>
<dbReference type="Proteomes" id="UP001157091">
    <property type="component" value="Unassembled WGS sequence"/>
</dbReference>
<evidence type="ECO:0000256" key="1">
    <source>
        <dbReference type="SAM" id="MobiDB-lite"/>
    </source>
</evidence>
<gene>
    <name evidence="2" type="ORF">GCM10025864_21170</name>
</gene>
<proteinExistence type="predicted"/>